<protein>
    <submittedName>
        <fullName evidence="1">Uncharacterized protein</fullName>
    </submittedName>
</protein>
<dbReference type="Proteomes" id="UP000652219">
    <property type="component" value="Unassembled WGS sequence"/>
</dbReference>
<evidence type="ECO:0000313" key="2">
    <source>
        <dbReference type="Proteomes" id="UP000652219"/>
    </source>
</evidence>
<name>A0A8H6IP65_9PEZI</name>
<sequence length="52" mass="5795">MDYVADEAGNILAAVPVAWTYHTWLEDLLMLLRSVAHGNKHIDYSPSSAFGF</sequence>
<dbReference type="AlphaFoldDB" id="A0A8H6IP65"/>
<proteinExistence type="predicted"/>
<comment type="caution">
    <text evidence="1">The sequence shown here is derived from an EMBL/GenBank/DDBJ whole genome shotgun (WGS) entry which is preliminary data.</text>
</comment>
<gene>
    <name evidence="1" type="ORF">CSOJ01_14737</name>
</gene>
<reference evidence="1 2" key="1">
    <citation type="journal article" date="2020" name="Phytopathology">
        <title>Genome Sequence Resources of Colletotrichum truncatum, C. plurivorum, C. musicola, and C. sojae: Four Species Pathogenic to Soybean (Glycine max).</title>
        <authorList>
            <person name="Rogerio F."/>
            <person name="Boufleur T.R."/>
            <person name="Ciampi-Guillardi M."/>
            <person name="Sukno S.A."/>
            <person name="Thon M.R."/>
            <person name="Massola Junior N.S."/>
            <person name="Baroncelli R."/>
        </authorList>
    </citation>
    <scope>NUCLEOTIDE SEQUENCE [LARGE SCALE GENOMIC DNA]</scope>
    <source>
        <strain evidence="1 2">LFN0009</strain>
    </source>
</reference>
<accession>A0A8H6IP65</accession>
<dbReference type="EMBL" id="WIGN01000524">
    <property type="protein sequence ID" value="KAF6789681.1"/>
    <property type="molecule type" value="Genomic_DNA"/>
</dbReference>
<keyword evidence="2" id="KW-1185">Reference proteome</keyword>
<evidence type="ECO:0000313" key="1">
    <source>
        <dbReference type="EMBL" id="KAF6789681.1"/>
    </source>
</evidence>
<organism evidence="1 2">
    <name type="scientific">Colletotrichum sojae</name>
    <dbReference type="NCBI Taxonomy" id="2175907"/>
    <lineage>
        <taxon>Eukaryota</taxon>
        <taxon>Fungi</taxon>
        <taxon>Dikarya</taxon>
        <taxon>Ascomycota</taxon>
        <taxon>Pezizomycotina</taxon>
        <taxon>Sordariomycetes</taxon>
        <taxon>Hypocreomycetidae</taxon>
        <taxon>Glomerellales</taxon>
        <taxon>Glomerellaceae</taxon>
        <taxon>Colletotrichum</taxon>
        <taxon>Colletotrichum orchidearum species complex</taxon>
    </lineage>
</organism>